<feature type="domain" description="Fibronectin type-III" evidence="2">
    <location>
        <begin position="76"/>
        <end position="170"/>
    </location>
</feature>
<dbReference type="SMART" id="SM00292">
    <property type="entry name" value="BRCT"/>
    <property type="match status" value="1"/>
</dbReference>
<reference evidence="3 4" key="1">
    <citation type="journal article" date="2016" name="Proc. Natl. Acad. Sci. U.S.A.">
        <title>Comparative genomics of biotechnologically important yeasts.</title>
        <authorList>
            <person name="Riley R."/>
            <person name="Haridas S."/>
            <person name="Wolfe K.H."/>
            <person name="Lopes M.R."/>
            <person name="Hittinger C.T."/>
            <person name="Goeker M."/>
            <person name="Salamov A.A."/>
            <person name="Wisecaver J.H."/>
            <person name="Long T.M."/>
            <person name="Calvey C.H."/>
            <person name="Aerts A.L."/>
            <person name="Barry K.W."/>
            <person name="Choi C."/>
            <person name="Clum A."/>
            <person name="Coughlan A.Y."/>
            <person name="Deshpande S."/>
            <person name="Douglass A.P."/>
            <person name="Hanson S.J."/>
            <person name="Klenk H.-P."/>
            <person name="LaButti K.M."/>
            <person name="Lapidus A."/>
            <person name="Lindquist E.A."/>
            <person name="Lipzen A.M."/>
            <person name="Meier-Kolthoff J.P."/>
            <person name="Ohm R.A."/>
            <person name="Otillar R.P."/>
            <person name="Pangilinan J.L."/>
            <person name="Peng Y."/>
            <person name="Rokas A."/>
            <person name="Rosa C.A."/>
            <person name="Scheuner C."/>
            <person name="Sibirny A.A."/>
            <person name="Slot J.C."/>
            <person name="Stielow J.B."/>
            <person name="Sun H."/>
            <person name="Kurtzman C.P."/>
            <person name="Blackwell M."/>
            <person name="Grigoriev I.V."/>
            <person name="Jeffries T.W."/>
        </authorList>
    </citation>
    <scope>NUCLEOTIDE SEQUENCE [LARGE SCALE GENOMIC DNA]</scope>
    <source>
        <strain evidence="4">ATCC 58044 / CBS 1984 / NCYC 433 / NRRL Y-366-8</strain>
    </source>
</reference>
<dbReference type="InterPro" id="IPR036116">
    <property type="entry name" value="FN3_sf"/>
</dbReference>
<evidence type="ECO:0000313" key="3">
    <source>
        <dbReference type="EMBL" id="ODQ56921.1"/>
    </source>
</evidence>
<feature type="non-terminal residue" evidence="3">
    <location>
        <position position="256"/>
    </location>
</feature>
<organism evidence="3 4">
    <name type="scientific">Wickerhamomyces anomalus (strain ATCC 58044 / CBS 1984 / NCYC 433 / NRRL Y-366-8)</name>
    <name type="common">Yeast</name>
    <name type="synonym">Hansenula anomala</name>
    <dbReference type="NCBI Taxonomy" id="683960"/>
    <lineage>
        <taxon>Eukaryota</taxon>
        <taxon>Fungi</taxon>
        <taxon>Dikarya</taxon>
        <taxon>Ascomycota</taxon>
        <taxon>Saccharomycotina</taxon>
        <taxon>Saccharomycetes</taxon>
        <taxon>Phaffomycetales</taxon>
        <taxon>Wickerhamomycetaceae</taxon>
        <taxon>Wickerhamomyces</taxon>
    </lineage>
</organism>
<dbReference type="EMBL" id="KV454215">
    <property type="protein sequence ID" value="ODQ56921.1"/>
    <property type="molecule type" value="Genomic_DNA"/>
</dbReference>
<accession>A0A1E3NUP9</accession>
<dbReference type="PROSITE" id="PS50172">
    <property type="entry name" value="BRCT"/>
    <property type="match status" value="1"/>
</dbReference>
<dbReference type="GO" id="GO:0000747">
    <property type="term" value="P:conjugation with cellular fusion"/>
    <property type="evidence" value="ECO:0007669"/>
    <property type="project" value="TreeGrafter"/>
</dbReference>
<evidence type="ECO:0008006" key="5">
    <source>
        <dbReference type="Google" id="ProtNLM"/>
    </source>
</evidence>
<feature type="domain" description="BRCT" evidence="1">
    <location>
        <begin position="164"/>
        <end position="256"/>
    </location>
</feature>
<dbReference type="OrthoDB" id="245697at2759"/>
<dbReference type="Gene3D" id="3.40.50.10190">
    <property type="entry name" value="BRCT domain"/>
    <property type="match status" value="1"/>
</dbReference>
<dbReference type="InterPro" id="IPR031669">
    <property type="entry name" value="Fn3_2"/>
</dbReference>
<sequence>MVEVSLTVGKLDASLALLLTKDHHLIEFPTILLPDGVSAGSVVTIKCDQDLDEEAKDKNIFEDVQEQILEMFGKNEPKAPILKIKNVTQTSAVLEWEQLDLGSANIKSLTLYKNNSRLGQIPNPLVNTTTKLSGLPVDTPYEFHLRLDTTAGIYQSEPVKLRTHKMTDLSGITVCLGEIDPKEGITREDIESSLANMGAKPLQDEVKVDTTHFICTLGLGPQYKKALDNNIPVVRPEWLKASETERRIIGVRNFYL</sequence>
<dbReference type="InterPro" id="IPR013783">
    <property type="entry name" value="Ig-like_fold"/>
</dbReference>
<dbReference type="Pfam" id="PF00533">
    <property type="entry name" value="BRCT"/>
    <property type="match status" value="1"/>
</dbReference>
<dbReference type="PROSITE" id="PS50853">
    <property type="entry name" value="FN3"/>
    <property type="match status" value="1"/>
</dbReference>
<protein>
    <recommendedName>
        <fullName evidence="5">BRCT domain-containing protein</fullName>
    </recommendedName>
</protein>
<evidence type="ECO:0000259" key="1">
    <source>
        <dbReference type="PROSITE" id="PS50172"/>
    </source>
</evidence>
<dbReference type="Pfam" id="PF16893">
    <property type="entry name" value="fn3_2"/>
    <property type="match status" value="1"/>
</dbReference>
<dbReference type="GO" id="GO:0006893">
    <property type="term" value="P:Golgi to plasma membrane transport"/>
    <property type="evidence" value="ECO:0007669"/>
    <property type="project" value="TreeGrafter"/>
</dbReference>
<dbReference type="InterPro" id="IPR031673">
    <property type="entry name" value="Chs5_N"/>
</dbReference>
<gene>
    <name evidence="3" type="ORF">WICANDRAFT_18838</name>
</gene>
<dbReference type="CDD" id="cd17742">
    <property type="entry name" value="BRCT_CHS5_like"/>
    <property type="match status" value="1"/>
</dbReference>
<dbReference type="SUPFAM" id="SSF52113">
    <property type="entry name" value="BRCT domain"/>
    <property type="match status" value="1"/>
</dbReference>
<dbReference type="InterPro" id="IPR036420">
    <property type="entry name" value="BRCT_dom_sf"/>
</dbReference>
<dbReference type="CDD" id="cd13945">
    <property type="entry name" value="Chs5_N"/>
    <property type="match status" value="1"/>
</dbReference>
<keyword evidence="4" id="KW-1185">Reference proteome</keyword>
<dbReference type="GO" id="GO:0034044">
    <property type="term" value="C:exomer complex"/>
    <property type="evidence" value="ECO:0007669"/>
    <property type="project" value="TreeGrafter"/>
</dbReference>
<evidence type="ECO:0000259" key="2">
    <source>
        <dbReference type="PROSITE" id="PS50853"/>
    </source>
</evidence>
<name>A0A1E3NUP9_WICAA</name>
<dbReference type="PANTHER" id="PTHR47351:SF1">
    <property type="entry name" value="CHITIN BIOSYNTHESIS PROTEIN CHS5"/>
    <property type="match status" value="1"/>
</dbReference>
<dbReference type="PANTHER" id="PTHR47351">
    <property type="entry name" value="CHITIN BIOSYNTHESIS PROTEIN CHS5"/>
    <property type="match status" value="1"/>
</dbReference>
<dbReference type="GO" id="GO:0046983">
    <property type="term" value="F:protein dimerization activity"/>
    <property type="evidence" value="ECO:0007669"/>
    <property type="project" value="InterPro"/>
</dbReference>
<dbReference type="Gene3D" id="6.20.120.50">
    <property type="match status" value="1"/>
</dbReference>
<evidence type="ECO:0000313" key="4">
    <source>
        <dbReference type="Proteomes" id="UP000094112"/>
    </source>
</evidence>
<proteinExistence type="predicted"/>
<dbReference type="SUPFAM" id="SSF49265">
    <property type="entry name" value="Fibronectin type III"/>
    <property type="match status" value="1"/>
</dbReference>
<dbReference type="Proteomes" id="UP000094112">
    <property type="component" value="Unassembled WGS sequence"/>
</dbReference>
<dbReference type="STRING" id="683960.A0A1E3NUP9"/>
<dbReference type="Pfam" id="PF16892">
    <property type="entry name" value="CHS5_N"/>
    <property type="match status" value="1"/>
</dbReference>
<dbReference type="GO" id="GO:0005802">
    <property type="term" value="C:trans-Golgi network"/>
    <property type="evidence" value="ECO:0007669"/>
    <property type="project" value="TreeGrafter"/>
</dbReference>
<dbReference type="AlphaFoldDB" id="A0A1E3NUP9"/>
<dbReference type="RefSeq" id="XP_019036128.1">
    <property type="nucleotide sequence ID" value="XM_019180808.1"/>
</dbReference>
<dbReference type="InterPro" id="IPR052827">
    <property type="entry name" value="CHS_Export/Cell_Fusion_Reg"/>
</dbReference>
<dbReference type="InterPro" id="IPR003961">
    <property type="entry name" value="FN3_dom"/>
</dbReference>
<dbReference type="CDD" id="cd00063">
    <property type="entry name" value="FN3"/>
    <property type="match status" value="1"/>
</dbReference>
<dbReference type="GeneID" id="30198054"/>
<dbReference type="InterPro" id="IPR001357">
    <property type="entry name" value="BRCT_dom"/>
</dbReference>
<dbReference type="Gene3D" id="2.60.40.10">
    <property type="entry name" value="Immunoglobulins"/>
    <property type="match status" value="1"/>
</dbReference>